<evidence type="ECO:0000256" key="1">
    <source>
        <dbReference type="SAM" id="Phobius"/>
    </source>
</evidence>
<reference evidence="2 3" key="1">
    <citation type="submission" date="2018-06" db="EMBL/GenBank/DDBJ databases">
        <authorList>
            <consortium name="Pathogen Informatics"/>
            <person name="Doyle S."/>
        </authorList>
    </citation>
    <scope>NUCLEOTIDE SEQUENCE [LARGE SCALE GENOMIC DNA]</scope>
    <source>
        <strain evidence="2 3">NCTC12877</strain>
    </source>
</reference>
<dbReference type="Proteomes" id="UP000254065">
    <property type="component" value="Unassembled WGS sequence"/>
</dbReference>
<keyword evidence="1" id="KW-0472">Membrane</keyword>
<accession>A0A378R437</accession>
<gene>
    <name evidence="2" type="ORF">NCTC12877_02580</name>
</gene>
<feature type="transmembrane region" description="Helical" evidence="1">
    <location>
        <begin position="57"/>
        <end position="77"/>
    </location>
</feature>
<feature type="transmembrane region" description="Helical" evidence="1">
    <location>
        <begin position="6"/>
        <end position="25"/>
    </location>
</feature>
<evidence type="ECO:0000313" key="3">
    <source>
        <dbReference type="Proteomes" id="UP000254065"/>
    </source>
</evidence>
<sequence>MPIIYALLESLILGYTILLGINIYGNKIVKKNKYLIILIFSLIYIFTYFNYKIITNITITIVLLLLIMNFISTLLKIHKNKQ</sequence>
<keyword evidence="1" id="KW-1133">Transmembrane helix</keyword>
<organism evidence="2 3">
    <name type="scientific">Moraxella caprae</name>
    <dbReference type="NCBI Taxonomy" id="90240"/>
    <lineage>
        <taxon>Bacteria</taxon>
        <taxon>Pseudomonadati</taxon>
        <taxon>Pseudomonadota</taxon>
        <taxon>Gammaproteobacteria</taxon>
        <taxon>Moraxellales</taxon>
        <taxon>Moraxellaceae</taxon>
        <taxon>Moraxella</taxon>
    </lineage>
</organism>
<proteinExistence type="predicted"/>
<keyword evidence="1" id="KW-0812">Transmembrane</keyword>
<keyword evidence="3" id="KW-1185">Reference proteome</keyword>
<dbReference type="AlphaFoldDB" id="A0A378R437"/>
<dbReference type="EMBL" id="UGQB01000004">
    <property type="protein sequence ID" value="STZ09559.1"/>
    <property type="molecule type" value="Genomic_DNA"/>
</dbReference>
<name>A0A378R437_9GAMM</name>
<feature type="transmembrane region" description="Helical" evidence="1">
    <location>
        <begin position="34"/>
        <end position="51"/>
    </location>
</feature>
<evidence type="ECO:0000313" key="2">
    <source>
        <dbReference type="EMBL" id="STZ09559.1"/>
    </source>
</evidence>
<protein>
    <submittedName>
        <fullName evidence="2">Uncharacterized protein</fullName>
    </submittedName>
</protein>